<dbReference type="KEGG" id="ovi:T265_06931"/>
<reference evidence="3 4" key="1">
    <citation type="submission" date="2013-11" db="EMBL/GenBank/DDBJ databases">
        <title>Opisthorchis viverrini - life in the bile duct.</title>
        <authorList>
            <person name="Young N.D."/>
            <person name="Nagarajan N."/>
            <person name="Lin S.J."/>
            <person name="Korhonen P.K."/>
            <person name="Jex A.R."/>
            <person name="Hall R.S."/>
            <person name="Safavi-Hemami H."/>
            <person name="Kaewkong W."/>
            <person name="Bertrand D."/>
            <person name="Gao S."/>
            <person name="Seet Q."/>
            <person name="Wongkham S."/>
            <person name="Teh B.T."/>
            <person name="Wongkham C."/>
            <person name="Intapan P.M."/>
            <person name="Maleewong W."/>
            <person name="Yang X."/>
            <person name="Hu M."/>
            <person name="Wang Z."/>
            <person name="Hofmann A."/>
            <person name="Sternberg P.W."/>
            <person name="Tan P."/>
            <person name="Wang J."/>
            <person name="Gasser R.B."/>
        </authorList>
    </citation>
    <scope>NUCLEOTIDE SEQUENCE [LARGE SCALE GENOMIC DNA]</scope>
</reference>
<dbReference type="OrthoDB" id="6243274at2759"/>
<evidence type="ECO:0000256" key="2">
    <source>
        <dbReference type="SAM" id="Phobius"/>
    </source>
</evidence>
<proteinExistence type="predicted"/>
<feature type="region of interest" description="Disordered" evidence="1">
    <location>
        <begin position="1"/>
        <end position="90"/>
    </location>
</feature>
<dbReference type="RefSeq" id="XP_009170598.1">
    <property type="nucleotide sequence ID" value="XM_009172334.1"/>
</dbReference>
<keyword evidence="2" id="KW-0812">Transmembrane</keyword>
<accession>A0A074ZEE2</accession>
<feature type="compositionally biased region" description="Polar residues" evidence="1">
    <location>
        <begin position="62"/>
        <end position="86"/>
    </location>
</feature>
<keyword evidence="2" id="KW-0472">Membrane</keyword>
<feature type="transmembrane region" description="Helical" evidence="2">
    <location>
        <begin position="202"/>
        <end position="223"/>
    </location>
</feature>
<dbReference type="EMBL" id="KL596770">
    <property type="protein sequence ID" value="KER25641.1"/>
    <property type="molecule type" value="Genomic_DNA"/>
</dbReference>
<dbReference type="Proteomes" id="UP000054324">
    <property type="component" value="Unassembled WGS sequence"/>
</dbReference>
<evidence type="ECO:0000256" key="1">
    <source>
        <dbReference type="SAM" id="MobiDB-lite"/>
    </source>
</evidence>
<name>A0A074ZEE2_OPIVI</name>
<dbReference type="GeneID" id="20321110"/>
<feature type="compositionally biased region" description="Polar residues" evidence="1">
    <location>
        <begin position="31"/>
        <end position="46"/>
    </location>
</feature>
<sequence length="386" mass="42331">MNSVNSGQHVETDGEAEEELQSNGRILPVASTPNEQNPATRPTIVSNKEEDHQVPVRASDGGANTETVSLSRATESRVKYSSQESRASADVEDPLTHFPLYDLRKQNYPQPEAKSLPTAQQDGALHQVGPGHLRKRIHPMCDPHGQNRSNDEDEIEDQQSLQCRSSSSKWCSTCKKWCRTCPRRLRPPQWLTRGLMFLYRHLSAMTTYALFVLAVYSTILSIMPNVALPPICRRVAVPEDNQKQTVNGSTATISTTIAVESADLTEGPGYSLDPNYVEALECRRGAALSVIIYYAFGFVCGELMELLHLPGLLGAATADKPGPLEVGPEFGMLAGPASRRDLIGQQSGPNSQSFPSIGQMPVANGASRTRQNFQKVMTAYATYTKR</sequence>
<dbReference type="AlphaFoldDB" id="A0A074ZEE2"/>
<keyword evidence="4" id="KW-1185">Reference proteome</keyword>
<gene>
    <name evidence="3" type="ORF">T265_06931</name>
</gene>
<protein>
    <submittedName>
        <fullName evidence="3">Uncharacterized protein</fullName>
    </submittedName>
</protein>
<dbReference type="CTD" id="20321110"/>
<evidence type="ECO:0000313" key="3">
    <source>
        <dbReference type="EMBL" id="KER25641.1"/>
    </source>
</evidence>
<evidence type="ECO:0000313" key="4">
    <source>
        <dbReference type="Proteomes" id="UP000054324"/>
    </source>
</evidence>
<keyword evidence="2" id="KW-1133">Transmembrane helix</keyword>
<organism evidence="3 4">
    <name type="scientific">Opisthorchis viverrini</name>
    <name type="common">Southeast Asian liver fluke</name>
    <dbReference type="NCBI Taxonomy" id="6198"/>
    <lineage>
        <taxon>Eukaryota</taxon>
        <taxon>Metazoa</taxon>
        <taxon>Spiralia</taxon>
        <taxon>Lophotrochozoa</taxon>
        <taxon>Platyhelminthes</taxon>
        <taxon>Trematoda</taxon>
        <taxon>Digenea</taxon>
        <taxon>Opisthorchiida</taxon>
        <taxon>Opisthorchiata</taxon>
        <taxon>Opisthorchiidae</taxon>
        <taxon>Opisthorchis</taxon>
    </lineage>
</organism>
<dbReference type="STRING" id="6198.A0A074ZEE2"/>
<feature type="region of interest" description="Disordered" evidence="1">
    <location>
        <begin position="134"/>
        <end position="154"/>
    </location>
</feature>